<feature type="domain" description="VWFA" evidence="5">
    <location>
        <begin position="2178"/>
        <end position="2358"/>
    </location>
</feature>
<sequence>FEDQVELSYSNKKQIIHLRGNKRDVPLQISAIKKEIEVASIQNGFVKINSKSSILTNLDNIDFSYRFCFNNKLIKSNVQEFILKKFNNNDIPEFEYKLFQIENKIESKIFIENISYKFLTPIDLNIDFLRAKLVISPTSVLDFGSFEKNKTLNKKFSIKNTGNKELNFTIIYEKNSGLKEFLILNSENMCQENERWRLGINENLDFDVRIQSGDRLHTFLMEISIESENDFEYDSFGKIISKKFILSVIGCVTSTSTSTDECVESFGFEWNSINCNFDCDLGKNITHNESISELIKLFCPCLILSRLIENNGFSLNDFYNLPNESDLVEYFISNKKLDSFSVETFNIKYQNIKNDFDPIEKTHTIKRFFSELGYFLVGRERSYILNSISNIPMAFSKNIYFSIIYKMLLNTIDSNSGFKINASENFFNKFIKNLESPETIRIDYLPKFIESLIDTDILFREMYDPILAVFKDIFQNLSLENFINYIKNSSPIKNKFEKISNLIESSNIEDLIFLMNNSNKSFYNKIKRNEYDDVTKILIDLTDEIEIKKRANEFYKENLNFKYQPENIDLARNIFSLIVVEPNQEWSSKVIDLVISILKQISKENQELEPKILVLQFFDCLFESEKLKDLKENYECVKKMLDKSKIERDLNSNSFIHDQINYLVTKKFSNFPEIIKTYREIFNHSMFDLKLTVSLEKLNIIIDLLIDMCYSQEHQIFNRNRIFLFKFFSIINSVSHFESLLDAIEHFYTHDTIQSSINLVYQYSNISQNHNLTKFLYHANQLAIKYLSSTQINSLNAFKFIVELNFNNQDFNNIYAELNKFVDFDSKEIAKLTPDLINVLNFGLFIFKIKPLFEHKDSDIVLETFKLSKDIVENSNTLFNNNQQYIQEIDDELLNSILKQFRVLMKYKNDKLNEINDEFFNIIEWGIYLLQNRNASVEKKTSLMIFFLISILKLFSLLCKNKNQPFEIECLSDQDNQNDANFKLNTNILNVIKLIEVNNEKTNSTSVNNVSSLQQEIQIEEEYNDEEEEKDFELLNSNITQIHNLIKFEKSPDLSCLNKQKYLDLVDCIPLLKKTLEKWTKLYFYVAKCSKNRKDQKFRNFCTLTFYNSVNLYRFMNTVQICLSLLPVKPLKQLSTDINQLKIYLKELEVNPAIKSIFKKYSIYEESSSDISNFYEPINLKKTDISNFDLTLEFMSNNFDEKNWFDTLGNDINFITNKVTNDKLTPVSQTIYERVENKTFEKKNDKESKLIGLINTNSANEDLVKNNLMSQYLRSFVPKKNEYKTEKIMIDKNLIKGQISKANISEIFDKAKIQNLADTFLKLDNPEIKIPEKKDKWTYQNLVESKSLQKFIKTVITNMRSKLDEANRKIQNEFEWCIMVDNSGSMSSKENYIYETLVVVIEVLRRLEQKFSVARFGSRYDKKCLLKKFETPMSFSLGQQILESFSFDQGTYPLEGLKNVSNSIWGKFETLPNQHRIVLMITDCLTAQRNPDDWKTIKSEYKFKLGIVVIKDKGNLYQEELLRQITENQKTYRVLASDTSNKLTFEFLYVMIEMFDMIYNNSELKEDSIFRMMPFEKIEIPCSLETNFDIINDKSLLLSQLGEFNIEKAKKEGNERPNSMFIHNSCNEKILENFDISEYDEENFSKITDKIKNLEDFYSNLLNKKEFEKYLKEADELMGKIENKLAKQIDDYVDVLENVVFECNKFTGRKAELKGSSLYLPGLIKAVISDFNYKKIFSMKTGRPIRAHSLVIAVDISYSMSGHVSECVIEVLFAFLFSLLRMEIENFSIVLFGEKVKLIKHETQPFDASVFFVLINSLKFDKDYSTRDSDAIDIAMSLLRNSNLNGTKKIFVFTDGYSSCRSKLKRSLKLADCLDIETIGISIGFDKPGLSETYNMFIHSAFPFSFHEALRSFYENGEFGINFVKEEIYTETDIDDLIPILNNFENNKVFNDIFVNFEIEREASLVQTQSSKFSVDICFCLDCTDSMTPWFSEIKKQILYLTHRGGIQKQIKNKFPDIDITFNLALIGFRDVLDKNRYEKMNFTQDIRDFEIFLNNLQSFGGGDLPEDVLGGLKCALEEFSWSSKAKFLILITDAPPHGLAFSSLKDDYPNLNNLDKVKESIGKIRDKNIEFLSIKLSKETNKMENLFIEYYDDLKLNKKMEVIDICSQDQIEKASIHYIFILDESESMVGKPWSDLMNAYNGFLQDKVNSQNSFNYFSLITYNTDSNVHFIGRTLDQIFNVTINQRSGATKFTQAFKTVDERNVINSVEAKPVIIFMTDGQAEDPTEYVDMMMKKYKNLYLKIHTVLFGQNQSGKVILDKIAKVGETREAKTALTGEDLYNTFQIIGNENNKVLDAMVKKFAEKISEQIETKIALEYL</sequence>
<evidence type="ECO:0000256" key="3">
    <source>
        <dbReference type="ARBA" id="ARBA00022729"/>
    </source>
</evidence>
<evidence type="ECO:0000256" key="1">
    <source>
        <dbReference type="ARBA" id="ARBA00004613"/>
    </source>
</evidence>
<feature type="coiled-coil region" evidence="4">
    <location>
        <begin position="1664"/>
        <end position="1691"/>
    </location>
</feature>
<keyword evidence="7" id="KW-1185">Reference proteome</keyword>
<dbReference type="EMBL" id="CAJNOC010003583">
    <property type="protein sequence ID" value="CAF0989470.1"/>
    <property type="molecule type" value="Genomic_DNA"/>
</dbReference>
<keyword evidence="3" id="KW-0732">Signal</keyword>
<dbReference type="Pfam" id="PF13768">
    <property type="entry name" value="VWA_3"/>
    <property type="match status" value="3"/>
</dbReference>
<dbReference type="InterPro" id="IPR056861">
    <property type="entry name" value="HMCN1-like_VWA"/>
</dbReference>
<dbReference type="PROSITE" id="PS50234">
    <property type="entry name" value="VWFA"/>
    <property type="match status" value="2"/>
</dbReference>
<dbReference type="OrthoDB" id="10060830at2759"/>
<dbReference type="SUPFAM" id="SSF53300">
    <property type="entry name" value="vWA-like"/>
    <property type="match status" value="4"/>
</dbReference>
<dbReference type="Proteomes" id="UP000663879">
    <property type="component" value="Unassembled WGS sequence"/>
</dbReference>
<dbReference type="PANTHER" id="PTHR47763">
    <property type="entry name" value="ALPHA-PROTEIN KINASE VWKA"/>
    <property type="match status" value="1"/>
</dbReference>
<reference evidence="6" key="1">
    <citation type="submission" date="2021-02" db="EMBL/GenBank/DDBJ databases">
        <authorList>
            <person name="Nowell W R."/>
        </authorList>
    </citation>
    <scope>NUCLEOTIDE SEQUENCE</scope>
    <source>
        <strain evidence="6">Ploen Becks lab</strain>
    </source>
</reference>
<dbReference type="CDD" id="cd00198">
    <property type="entry name" value="vWFA"/>
    <property type="match status" value="3"/>
</dbReference>
<dbReference type="InterPro" id="IPR052969">
    <property type="entry name" value="Thr-specific_kinase-like"/>
</dbReference>
<comment type="subcellular location">
    <subcellularLocation>
        <location evidence="1">Secreted</location>
    </subcellularLocation>
</comment>
<comment type="caution">
    <text evidence="6">The sequence shown here is derived from an EMBL/GenBank/DDBJ whole genome shotgun (WGS) entry which is preliminary data.</text>
</comment>
<evidence type="ECO:0000259" key="5">
    <source>
        <dbReference type="PROSITE" id="PS50234"/>
    </source>
</evidence>
<dbReference type="InterPro" id="IPR002035">
    <property type="entry name" value="VWF_A"/>
</dbReference>
<dbReference type="Pfam" id="PF25106">
    <property type="entry name" value="VWA_4"/>
    <property type="match status" value="1"/>
</dbReference>
<feature type="domain" description="VWFA" evidence="5">
    <location>
        <begin position="1749"/>
        <end position="1953"/>
    </location>
</feature>
<feature type="non-terminal residue" evidence="6">
    <location>
        <position position="1"/>
    </location>
</feature>
<evidence type="ECO:0000313" key="6">
    <source>
        <dbReference type="EMBL" id="CAF0989470.1"/>
    </source>
</evidence>
<dbReference type="PANTHER" id="PTHR47763:SF4">
    <property type="entry name" value="ALPHA-PROTEIN KINASE VWKA"/>
    <property type="match status" value="1"/>
</dbReference>
<evidence type="ECO:0000313" key="7">
    <source>
        <dbReference type="Proteomes" id="UP000663879"/>
    </source>
</evidence>
<organism evidence="6 7">
    <name type="scientific">Brachionus calyciflorus</name>
    <dbReference type="NCBI Taxonomy" id="104777"/>
    <lineage>
        <taxon>Eukaryota</taxon>
        <taxon>Metazoa</taxon>
        <taxon>Spiralia</taxon>
        <taxon>Gnathifera</taxon>
        <taxon>Rotifera</taxon>
        <taxon>Eurotatoria</taxon>
        <taxon>Monogononta</taxon>
        <taxon>Pseudotrocha</taxon>
        <taxon>Ploima</taxon>
        <taxon>Brachionidae</taxon>
        <taxon>Brachionus</taxon>
    </lineage>
</organism>
<proteinExistence type="predicted"/>
<dbReference type="Gene3D" id="3.40.50.410">
    <property type="entry name" value="von Willebrand factor, type A domain"/>
    <property type="match status" value="4"/>
</dbReference>
<gene>
    <name evidence="6" type="ORF">OXX778_LOCUS15837</name>
</gene>
<accession>A0A814G3A0</accession>
<keyword evidence="4" id="KW-0175">Coiled coil</keyword>
<name>A0A814G3A0_9BILA</name>
<protein>
    <recommendedName>
        <fullName evidence="5">VWFA domain-containing protein</fullName>
    </recommendedName>
</protein>
<evidence type="ECO:0000256" key="4">
    <source>
        <dbReference type="SAM" id="Coils"/>
    </source>
</evidence>
<keyword evidence="2" id="KW-0964">Secreted</keyword>
<dbReference type="InterPro" id="IPR036465">
    <property type="entry name" value="vWFA_dom_sf"/>
</dbReference>
<evidence type="ECO:0000256" key="2">
    <source>
        <dbReference type="ARBA" id="ARBA00022525"/>
    </source>
</evidence>
<dbReference type="SMART" id="SM00327">
    <property type="entry name" value="VWA"/>
    <property type="match status" value="3"/>
</dbReference>